<feature type="domain" description="Carrier" evidence="6">
    <location>
        <begin position="3342"/>
        <end position="3421"/>
    </location>
</feature>
<feature type="domain" description="Carrier" evidence="6">
    <location>
        <begin position="1177"/>
        <end position="1256"/>
    </location>
</feature>
<dbReference type="GO" id="GO:0044550">
    <property type="term" value="P:secondary metabolite biosynthetic process"/>
    <property type="evidence" value="ECO:0007669"/>
    <property type="project" value="TreeGrafter"/>
</dbReference>
<dbReference type="Gene3D" id="1.10.1200.10">
    <property type="entry name" value="ACP-like"/>
    <property type="match status" value="6"/>
</dbReference>
<dbReference type="InterPro" id="IPR009081">
    <property type="entry name" value="PP-bd_ACP"/>
</dbReference>
<comment type="caution">
    <text evidence="7">The sequence shown here is derived from an EMBL/GenBank/DDBJ whole genome shotgun (WGS) entry which is preliminary data.</text>
</comment>
<dbReference type="InterPro" id="IPR020806">
    <property type="entry name" value="PKS_PP-bd"/>
</dbReference>
<dbReference type="OrthoDB" id="416786at2759"/>
<dbReference type="STRING" id="1399860.A0A2C5YIZ3"/>
<dbReference type="CDD" id="cd05918">
    <property type="entry name" value="A_NRPS_SidN3_like"/>
    <property type="match status" value="5"/>
</dbReference>
<dbReference type="SUPFAM" id="SSF47336">
    <property type="entry name" value="ACP-like"/>
    <property type="match status" value="6"/>
</dbReference>
<dbReference type="PANTHER" id="PTHR45527">
    <property type="entry name" value="NONRIBOSOMAL PEPTIDE SYNTHETASE"/>
    <property type="match status" value="1"/>
</dbReference>
<dbReference type="InterPro" id="IPR036736">
    <property type="entry name" value="ACP-like_sf"/>
</dbReference>
<feature type="domain" description="Carrier" evidence="6">
    <location>
        <begin position="4431"/>
        <end position="4507"/>
    </location>
</feature>
<feature type="domain" description="Carrier" evidence="6">
    <location>
        <begin position="5515"/>
        <end position="5593"/>
    </location>
</feature>
<protein>
    <recommendedName>
        <fullName evidence="6">Carrier domain-containing protein</fullName>
    </recommendedName>
</protein>
<feature type="domain" description="Carrier" evidence="6">
    <location>
        <begin position="86"/>
        <end position="162"/>
    </location>
</feature>
<name>A0A2C5YIZ3_9HYPO</name>
<dbReference type="CDD" id="cd19545">
    <property type="entry name" value="FUM14_C_NRPS-like"/>
    <property type="match status" value="5"/>
</dbReference>
<evidence type="ECO:0000256" key="2">
    <source>
        <dbReference type="ARBA" id="ARBA00022553"/>
    </source>
</evidence>
<dbReference type="EMBL" id="NJET01000004">
    <property type="protein sequence ID" value="PHH66871.1"/>
    <property type="molecule type" value="Genomic_DNA"/>
</dbReference>
<dbReference type="Pfam" id="PF00550">
    <property type="entry name" value="PP-binding"/>
    <property type="match status" value="6"/>
</dbReference>
<sequence length="5800" mass="635275">MARGSDNDPVRALDAETIKKLQNVDQDLRLALPDFMVPSYYLPIHKFPLTTSGKADTRKLQEWILHLAKQQQLAPYSLATRAEFQRPTTAMQLRLQKLWADILGLEADSIGRDDSFLRLGGDSIAAIRLVSAAREEGIHITVASIFRDPRLSQVAASAILQDVEGQESSVAPWSLVPEAQQETMAATIRNQCRLGASDEIQDAYPATALQQGLMSLAVKQPGSYIARMTFQLPSDIDEHRFREAWQETLRLCPILRTRIVAQANQAIQAVISQPAEWDAGELTNVTMEHGTRLCRYALVDGGEGKLFMLALHHAIFDGWSLPLIMRTLLGAYQHETAPALVSYARFVRYALDIDSVRAAAYWKAQLENAARPSFPRRPDATAGPRRASSQSLARHLPFDTTDELPVTKATVLRAAWAILMAKYNDDASDITFGATVAGRQAAVTGIEEIAGPVIATVPIRIKLDARQPVAEFLHGVQTQGAEMMPFEQFGMQNISRLGPDAKNACDFSSLLVIQPFKILKDTTNPLLQFYTVDKDDDDAASSALTGYFTYPLVWQCCVTDTETALYVTFDSSVLSREQIETMIEQFCHIVQQLIAPDAYSLQEVTVADICVSGTHDIALARDWNSKVCTEIISSTFHDLVQEQARIRPNAPAIFAWDGELSYRQLDVYSNRLAKMLVKRHSICLGDLVLVCFEKSVFFYIVVLAINKAGGAWVPLDPSHPQTRHQKVTMQSEARIALVSPKQADKCRGLVAEVITVPTELDPMSLDEDDGPPAVQVGPQDAAYVLFTSGTTGTPKGIVMEHGSLCTSQVASSRQLGLEAEQVRILQFAAYVFDLCIGEIIGPLISGGCLCVPSEYQRMNDIVGFINKARVNWAYLTPSFARFLVPDSVPSLQLLLLAGEPVGKDLLSTWLGHGVRLVNGWGPSETCCFSSLLEWSSPEQSPLNIGRPVGGHCWIVDPSDHHQLAPIGCIGEVVIQGPTIAREYLAFEEGTRASFVTDLPAWAPRVDEHYARFYKSGDLAYYNADSTMEFVARKDTQVKVRGFRVELGEVEHHVRLGLPEARQVVVDVLAASESDATAKLVAYLCFSSATSSPDDEGENNKNMMMALDEALSKKLLELKAYLEVRLPQYMVPAVFIPIRHVPFITSHKINRNLLRTVTRELCAQELAPYMLSNTEKEAPATEHEVAMQKLWAEVLHVPVELIGRHDSFLQLGGDSLSAMRLVSKAYEAGIQLSVGSIFKDARLAQVAAAACFDDSRRHVVPEPWELIEDSKRDRMEQVVRQQCGLSDSDIISDVYPATALQEGLIALASKQPGSYMAGFTFELTTGTSVQRFKDAWEKTLARCPALRTRIVLCSDETIQAVLERPASWGKEGETMMIMGYGTPLCAYSLTKKGDESLFSLTMHHAIFDGWSLGVIMRILSQEYDGQTASLSPLTPYVSFVKYTLALDEEKAAEYWRGQLAQSLRPEFPPRDTRPAASTSAQAHDSHVVRHHFAFDMKSQRLVTKATVLRAAWAVVMARYNNADNITFGAAVAGRQASVAGIQDIVGPVLSTVPVCVGVSAGQTVKDFLLAVQAQAVGMIAFEHMGLQNIGRLGPEARDACDFSSMFSVLYSSIVSDVQTSILKASPSSNASTDFGTYFTYPLVAQCFLSEQEAILELVYNSSSLSRAQVEAIAAQYSHVVEQLLSMQSADDETVLADVTLCGEWDMSRIKQWHDALPPIRPVEACIHHLISATAAETPEKQALYASKESFTYAEFDDLTSKLAWHLGRLGVGRGSLVPFSFEKSPWAIIAMLGILKAGGAFVPLNPNDPIARQKTLLADLGAELLLASSLTAERYGETGISVVVVTSSLLSSLSSQASSRHDERSIVGPHDIAYVLFTSGSTGTPKGVVVEHWSLSSIVSRRPDLVTFGADSRVLQFSKFVFDVSLEEIFATLLFGGTLCIPSEEQRIDDLANFINEANVSCAMLTPSVARLMTPAQVPQLKTLLVAGEPPSMDLVETWSRSVELCNDYGPAEACVYVASHLMRPTAQSASTIGRGCNSRLWIVDAENHDRLAPVGCIGELMIESPGVARHYLNDATKTEQAFFQGTSWLPRDGQRHRIYKTGDLVRYNLDGTTEGDGTIEYIGRKDGQTKIRGQRLEIGEIEYHINHQLGPQSTSSVQLVQVEGNAALFAFVSTQGKTGTDETEAIAPLDKSTLHLLRNLHQGLQSILPSYMLPSYYLPIAYLPLSASGKTNGRALRQWVKHLSAEQLADYSLMQQVEFESPVTDMEIALQRLWGSVLKYPAEKIGLNDSFLELGGDSIRAIRLIAAAREEGIMLTVSAIFRDARLRMVAAAATTGQRDTVDEGNAEPLSLLPPHDLVDITNTVRQQCSLSANDVIQDIYPATPLQEGLMALATKKPGSYTARFVYQLAPHVDVDRFTIAWQHVVRLCSTLRTRIVMCGERTVQAVVQEPAHASNLDKVEYGSPLCHCSIESRGDETLFKLVMHHAIFDAWSLGLILQLLIKAYHDPQSVLPPPPYANFVRYTLSLDLPQASEYWRKKLEGALRPVFPRRSGPLVQASGGDAPSCSSKVLLHRVPFEIDGQLPVTKATVLQAAWAIVLAQYNDDAEDIVFGAVVAGRQAPVAGIETMIGPVLSTVPIRVSLPRRQPVQDVLLSIHAQANEMVPFEHLGIQNISKLSKDAQDACDFSSLFTIQYGAADSQSETPFLIPVFDADRSTDFNTYFTYPLVGQCCLLDREAQLQLVYDSSVLSEPQVARLAAQYERTVQQLLSIQHEGPGQCLTLDKVNICTDWDKQAIEQWNSSDPELMAVNECVHELIAKRAAQMGDEEAIFSSDGCCTYKELDKMTTLVGNYLQSQGVGIESLVPICFEKSMWTIVAMIAVMKAGGGFVPLNPDHPIQRRQQLVTALKAPLMLVSPSTFDICQEMDVPLVTISADFVASLPESVHSHDAVPSNIAYVLFTSGSTGAPKGVVIEHRAIASSIFGHGVAMGIESGTRVLQFSNYIFDGSITECLATLVLGGTVCVPSDGERLDGLQNFLVNARVDWAMLTPSFVRTLNREQALKTLKTLVLGGEAVPQDVVDAWAGRVNLINAYGPAEASVCIATHTVQNSTQQQSPRTIGRGRNSRLWIVDAQNHDRLAAVYCIGELVVQGPSLARGYLNDEKRTQQAFIQATSWLPFGEHQRLYKTGDLARYNSDGTIEYMGRKDSQVKLRGQRLEPGEVEFHIKQILGSQFGCSVQIARDALFAFICTAGPVQQTGKATSPGSEGNCILGVDKEVRQLFNKLQESLRLALPAFMVPSYYLSVSQLPLTASGKIDGNALQAWALGLSTEDLVQSSPSVQVEFEPPETEMEGELQKLWSQVLGVSPDKIGRSNSFLQLGGDSITAIRLVAAAREKHISLSVSSIFQDARLKQVAALAEFQDLSKNDEATLEPFALVLLDKCEELCQAVREQCALAADETVQDVFPTIPLQEGLMALAVKQPGSYMARFVFELADQVDVGRFKAAWEATLTRCAALRTRIIIHNGQTLQAIIQQAPDWKDANSAQLRMAYGTPLCRYYLASRGSKKQFVLTMHHAIFDGWSFGIIMRTLLQAYQGIIFSTPLTPYAGFVKYVVELDVERAAEFWNEQLDGALQPVFPRRAAASSRLVDAATASRTLVHQVPFEAPPAMSVTKATVLRAAWAITLARYNDGTDDITFGAAVAGRQAPVSGIEGMVGPVISTLPVRVKLNSQQRVGEFLGDLQSQATDMMPFEHMGLQNIAKLGSSAREACDFSSLLVIQPQAITGDVESGFLKLRRTDADDDQYFSYPLVWQCYLAGDQVHLHVTYDSSVLGEKQASLMANQFCHVVEQLLAPDVHLETSSVVVGDVTLCGPRDLAIVTEWNKKRQAEIVSSTLHELVAKQARMRPSCPAIYAWDGQLSYQELDTISTRWATYLSYKYHVKSEELVPLCFEKSLWFYVAMLAVNKAGGAWLPLDPSHPTHRHQVVVKQAKARIILTSPTAVEKARGLARHVEVLSPEADKAVTETLRDNGIALSVKAVQPSNIAYVLFTSGTTGTPKGMVMEHGALCSSMTASSKRLGIDPDNVRQLQFAAYVFDLAIGEIIPALISGACICVPSEHQRLNDLSSFVAESRANWAYLTPSFSRILSPTDVPGLEVLMFAGEAVGTDHLAKWFGRLRLINAWGPSEACCFASFREYETVDDSPLNIGFPVGARSWIVEPDDYHRLVPIGCVGEIMLQGPTLAREYLAFEAGTKASFITDLPEWAPDREQVPYSRFYKSGDLGYYNADGTMEFVARKDTQVKIRGFRIELGEVESQVRNAVGGIQQVTVDVLKSQGVDRLVAYLCYSSAMRTPESGNSDFSDLLLPMDETMTQEAASLKSFLQVRLPLYMVPTVYIPVRYMPFITSQKTDRRILRQTASSISNAELEQYMLANATKEPPATAMETLLQSLWADVLSIPTERIGRNDSFLHLGGDSLGAIRLITKARQHGVQLSVANIFKDARLSQVALAAQTSIQDDDMSVAPWSLVPAGQKEALVGAAEEQCRVHEQGLTIQDIYPTTPLQEGLMALAVKQAGSYTAKLSLELAGADVGRFKAAWEYTLGVCAALRTRIFRHGPDTMQAVLTGPAQWQSSAIEACNMVYGSALCQYALFSRGDDTVFSLAMHHAIFDGWSLSIIMKTLTQAYEASGNFAALEPLPPYSLFIRHVRSLDQVRAAEYWRGQLQGALSPVFPPRPTSTCPPLSSKTVTQRIALKSASQLAVTKATILRAAWAIVLAKHNANAQDITFGAAVAGRQAPVYGIESIVGPVISTVPIRVKLDEGQSAQDFLKAMQSQAVEMMPYEHMGIQNIAQLGADARQACDFTSLFAVQHRTILSGAQASFLTQSGKDGDKQQTSSYATYFTYPLVGQCYLFDDEAALELIYDGSALSDGQAEAFAAQYEHIVQQLLSVQVSGHDDLCVGQLRLCGSWDVEKIEQWHAQEPELTLVESRIQDLIGQTASSCPDKEAILSWDGRCTYAQLEHMTCLLAQYLGAKGVTKGSRVPICFEKSMWTIVAMMGILKAGGAFVPLSPDHPASRRRELVRDLGAKVVVVSEATQKACSDLGVRVVVLSAGLMGELSNSDDHEQVEAMNGDDEVTPGGGAAYVLFTSGSTGKPKGVIVDHYAIASSIKGHGTAMGLGPESRVLQFSNYIFDGSITECLATLVFGGCVCVPGDEERLGGSLSDFIQASRVNWAMLTPSFVRTLDQGHVPTLKTLVLGGEAPTRDVIEPWLGRVRLLNAYGPAEASVCIATHVIESAASPSAIGRGCNARLWIVDPEDQDCLAGVGCVGELVVQGPGLARGYLNNEAATARAFIKAPAWLPRGAYERVYKTGDLVRYSDDGTIEYVGRKDTQIKIRGQRLESGEIEHHMRDLLHVARQVVVTKAQIAEQDVLVAFICTTNGQTQSLDCGLAEMDDGLVRAFVALSQDLATRVPAYMVPSYFIPVRAMPVTPTGKLNTRLLQDELLGMSVDELRQYAACQRAPFEEPRNETESRLRGLFSQVLNISESQISINDGFSQLGGDSLKVVTLQGQIRRCFDKMLSIQLLNRRAMSIRMLAPLVLGETTDAGAAEEDFGKVLTTMLDQIWPMGNKIRQDYVSVDFVPQAHVFLTGATGYLGTALLHRLVTESSIEKVTVLVRAKTRAQALERVKRSARLGGWWHEEFMAKLQVWKGDLGMRGFGLSQDEWRVLTSGVHAIVHNGAAVDWSADFASLKAVNVDSTRQLVEIALASPAHPRILATARQRCSLSFLLASVPPDYLRTKTSSQSSSQDA</sequence>
<keyword evidence="8" id="KW-1185">Reference proteome</keyword>
<keyword evidence="1" id="KW-0596">Phosphopantetheine</keyword>
<evidence type="ECO:0000313" key="7">
    <source>
        <dbReference type="EMBL" id="PHH66871.1"/>
    </source>
</evidence>
<keyword evidence="3" id="KW-0436">Ligase</keyword>
<dbReference type="PROSITE" id="PS00012">
    <property type="entry name" value="PHOSPHOPANTETHEINE"/>
    <property type="match status" value="5"/>
</dbReference>
<dbReference type="PROSITE" id="PS50075">
    <property type="entry name" value="CARRIER"/>
    <property type="match status" value="6"/>
</dbReference>
<dbReference type="GO" id="GO:0043041">
    <property type="term" value="P:amino acid activation for nonribosomal peptide biosynthetic process"/>
    <property type="evidence" value="ECO:0007669"/>
    <property type="project" value="TreeGrafter"/>
</dbReference>
<dbReference type="GO" id="GO:0016874">
    <property type="term" value="F:ligase activity"/>
    <property type="evidence" value="ECO:0007669"/>
    <property type="project" value="UniProtKB-KW"/>
</dbReference>
<dbReference type="InterPro" id="IPR010071">
    <property type="entry name" value="AA_adenyl_dom"/>
</dbReference>
<dbReference type="InterPro" id="IPR045851">
    <property type="entry name" value="AMP-bd_C_sf"/>
</dbReference>
<comment type="similarity">
    <text evidence="4">Belongs to the NRP synthetase family.</text>
</comment>
<dbReference type="InterPro" id="IPR042099">
    <property type="entry name" value="ANL_N_sf"/>
</dbReference>
<dbReference type="SUPFAM" id="SSF56801">
    <property type="entry name" value="Acetyl-CoA synthetase-like"/>
    <property type="match status" value="6"/>
</dbReference>
<evidence type="ECO:0000259" key="6">
    <source>
        <dbReference type="PROSITE" id="PS50075"/>
    </source>
</evidence>
<dbReference type="PROSITE" id="PS00455">
    <property type="entry name" value="AMP_BINDING"/>
    <property type="match status" value="5"/>
</dbReference>
<dbReference type="InterPro" id="IPR013120">
    <property type="entry name" value="FAR_NAD-bd"/>
</dbReference>
<reference evidence="7 8" key="1">
    <citation type="submission" date="2017-06" db="EMBL/GenBank/DDBJ databases">
        <title>Ant-infecting Ophiocordyceps genomes reveal a high diversity of potential behavioral manipulation genes and a possible major role for enterotoxins.</title>
        <authorList>
            <person name="De Bekker C."/>
            <person name="Evans H.C."/>
            <person name="Brachmann A."/>
            <person name="Hughes D.P."/>
        </authorList>
    </citation>
    <scope>NUCLEOTIDE SEQUENCE [LARGE SCALE GENOMIC DNA]</scope>
    <source>
        <strain evidence="7 8">Map64</strain>
    </source>
</reference>
<dbReference type="SUPFAM" id="SSF52777">
    <property type="entry name" value="CoA-dependent acyltransferases"/>
    <property type="match status" value="10"/>
</dbReference>
<dbReference type="SMART" id="SM00823">
    <property type="entry name" value="PKS_PP"/>
    <property type="match status" value="6"/>
</dbReference>
<evidence type="ECO:0000256" key="4">
    <source>
        <dbReference type="ARBA" id="ARBA00029454"/>
    </source>
</evidence>
<organism evidence="7 8">
    <name type="scientific">Ophiocordyceps australis</name>
    <dbReference type="NCBI Taxonomy" id="1399860"/>
    <lineage>
        <taxon>Eukaryota</taxon>
        <taxon>Fungi</taxon>
        <taxon>Dikarya</taxon>
        <taxon>Ascomycota</taxon>
        <taxon>Pezizomycotina</taxon>
        <taxon>Sordariomycetes</taxon>
        <taxon>Hypocreomycetidae</taxon>
        <taxon>Hypocreales</taxon>
        <taxon>Ophiocordycipitaceae</taxon>
        <taxon>Ophiocordyceps</taxon>
    </lineage>
</organism>
<dbReference type="Gene3D" id="3.40.50.720">
    <property type="entry name" value="NAD(P)-binding Rossmann-like Domain"/>
    <property type="match status" value="1"/>
</dbReference>
<dbReference type="GO" id="GO:0031177">
    <property type="term" value="F:phosphopantetheine binding"/>
    <property type="evidence" value="ECO:0007669"/>
    <property type="project" value="InterPro"/>
</dbReference>
<dbReference type="Pfam" id="PF07993">
    <property type="entry name" value="NAD_binding_4"/>
    <property type="match status" value="1"/>
</dbReference>
<feature type="domain" description="Carrier" evidence="6">
    <location>
        <begin position="2261"/>
        <end position="2337"/>
    </location>
</feature>
<dbReference type="Gene3D" id="3.30.300.30">
    <property type="match status" value="6"/>
</dbReference>
<evidence type="ECO:0000256" key="3">
    <source>
        <dbReference type="ARBA" id="ARBA00022598"/>
    </source>
</evidence>
<proteinExistence type="inferred from homology"/>
<dbReference type="FunFam" id="3.40.50.12780:FF:000014">
    <property type="entry name" value="Nonribosomal peptide synthetase 1"/>
    <property type="match status" value="2"/>
</dbReference>
<dbReference type="Pfam" id="PF00501">
    <property type="entry name" value="AMP-binding"/>
    <property type="match status" value="5"/>
</dbReference>
<gene>
    <name evidence="7" type="ORF">CDD81_5223</name>
</gene>
<dbReference type="Pfam" id="PF00668">
    <property type="entry name" value="Condensation"/>
    <property type="match status" value="5"/>
</dbReference>
<dbReference type="Gene3D" id="3.40.50.12780">
    <property type="entry name" value="N-terminal domain of ligase-like"/>
    <property type="match status" value="4"/>
</dbReference>
<accession>A0A2C5YIZ3</accession>
<dbReference type="FunFam" id="1.10.1200.10:FF:000005">
    <property type="entry name" value="Nonribosomal peptide synthetase 1"/>
    <property type="match status" value="4"/>
</dbReference>
<dbReference type="InterPro" id="IPR000873">
    <property type="entry name" value="AMP-dep_synth/lig_dom"/>
</dbReference>
<dbReference type="Gene3D" id="3.40.50.980">
    <property type="match status" value="2"/>
</dbReference>
<dbReference type="SUPFAM" id="SSF51735">
    <property type="entry name" value="NAD(P)-binding Rossmann-fold domains"/>
    <property type="match status" value="1"/>
</dbReference>
<dbReference type="PANTHER" id="PTHR45527:SF16">
    <property type="entry name" value="NONRIBOSOMAL PEPTIDE SYNTHASE ATNA-RELATED"/>
    <property type="match status" value="1"/>
</dbReference>
<dbReference type="NCBIfam" id="TIGR01733">
    <property type="entry name" value="AA-adenyl-dom"/>
    <property type="match status" value="5"/>
</dbReference>
<evidence type="ECO:0000256" key="1">
    <source>
        <dbReference type="ARBA" id="ARBA00022450"/>
    </source>
</evidence>
<dbReference type="Gene3D" id="3.30.559.30">
    <property type="entry name" value="Nonribosomal peptide synthetase, condensation domain"/>
    <property type="match status" value="5"/>
</dbReference>
<evidence type="ECO:0000313" key="8">
    <source>
        <dbReference type="Proteomes" id="UP000226192"/>
    </source>
</evidence>
<dbReference type="InterPro" id="IPR036291">
    <property type="entry name" value="NAD(P)-bd_dom_sf"/>
</dbReference>
<dbReference type="GO" id="GO:0005737">
    <property type="term" value="C:cytoplasm"/>
    <property type="evidence" value="ECO:0007669"/>
    <property type="project" value="TreeGrafter"/>
</dbReference>
<dbReference type="NCBIfam" id="NF003417">
    <property type="entry name" value="PRK04813.1"/>
    <property type="match status" value="6"/>
</dbReference>
<dbReference type="Gene3D" id="3.30.559.10">
    <property type="entry name" value="Chloramphenicol acetyltransferase-like domain"/>
    <property type="match status" value="5"/>
</dbReference>
<dbReference type="FunFam" id="3.30.559.30:FF:000003">
    <property type="entry name" value="Nonribosomal peptide synthase SidD"/>
    <property type="match status" value="4"/>
</dbReference>
<dbReference type="Proteomes" id="UP000226192">
    <property type="component" value="Unassembled WGS sequence"/>
</dbReference>
<dbReference type="FunFam" id="3.30.300.30:FF:000015">
    <property type="entry name" value="Nonribosomal peptide synthase SidD"/>
    <property type="match status" value="5"/>
</dbReference>
<keyword evidence="2" id="KW-0597">Phosphoprotein</keyword>
<dbReference type="InterPro" id="IPR023213">
    <property type="entry name" value="CAT-like_dom_sf"/>
</dbReference>
<dbReference type="InterPro" id="IPR001242">
    <property type="entry name" value="Condensation_dom"/>
</dbReference>
<feature type="region of interest" description="Disordered" evidence="5">
    <location>
        <begin position="373"/>
        <end position="392"/>
    </location>
</feature>
<evidence type="ECO:0000256" key="5">
    <source>
        <dbReference type="SAM" id="MobiDB-lite"/>
    </source>
</evidence>
<dbReference type="Gene3D" id="2.30.38.10">
    <property type="entry name" value="Luciferase, Domain 3"/>
    <property type="match status" value="1"/>
</dbReference>
<dbReference type="InterPro" id="IPR020845">
    <property type="entry name" value="AMP-binding_CS"/>
</dbReference>
<dbReference type="InterPro" id="IPR006162">
    <property type="entry name" value="Ppantetheine_attach_site"/>
</dbReference>